<dbReference type="EMBL" id="DAKRPA010000153">
    <property type="protein sequence ID" value="DAZ96873.1"/>
    <property type="molecule type" value="Genomic_DNA"/>
</dbReference>
<dbReference type="InterPro" id="IPR036430">
    <property type="entry name" value="RNase_T2-like_sf"/>
</dbReference>
<feature type="signal peptide" evidence="3">
    <location>
        <begin position="1"/>
        <end position="21"/>
    </location>
</feature>
<keyword evidence="3" id="KW-0732">Signal</keyword>
<evidence type="ECO:0000256" key="3">
    <source>
        <dbReference type="SAM" id="SignalP"/>
    </source>
</evidence>
<name>A0AAV2YSV4_9STRA</name>
<evidence type="ECO:0000256" key="1">
    <source>
        <dbReference type="ARBA" id="ARBA00007469"/>
    </source>
</evidence>
<keyword evidence="5" id="KW-1185">Reference proteome</keyword>
<organism evidence="4 5">
    <name type="scientific">Lagenidium giganteum</name>
    <dbReference type="NCBI Taxonomy" id="4803"/>
    <lineage>
        <taxon>Eukaryota</taxon>
        <taxon>Sar</taxon>
        <taxon>Stramenopiles</taxon>
        <taxon>Oomycota</taxon>
        <taxon>Peronosporomycetes</taxon>
        <taxon>Pythiales</taxon>
        <taxon>Pythiaceae</taxon>
    </lineage>
</organism>
<proteinExistence type="inferred from homology"/>
<evidence type="ECO:0000256" key="2">
    <source>
        <dbReference type="RuleBase" id="RU004328"/>
    </source>
</evidence>
<dbReference type="PROSITE" id="PS51257">
    <property type="entry name" value="PROKAR_LIPOPROTEIN"/>
    <property type="match status" value="1"/>
</dbReference>
<dbReference type="Gene3D" id="3.90.730.10">
    <property type="entry name" value="Ribonuclease T2-like"/>
    <property type="match status" value="1"/>
</dbReference>
<dbReference type="GO" id="GO:0033897">
    <property type="term" value="F:ribonuclease T2 activity"/>
    <property type="evidence" value="ECO:0007669"/>
    <property type="project" value="InterPro"/>
</dbReference>
<feature type="chain" id="PRO_5043920875" evidence="3">
    <location>
        <begin position="22"/>
        <end position="227"/>
    </location>
</feature>
<evidence type="ECO:0000313" key="5">
    <source>
        <dbReference type="Proteomes" id="UP001146120"/>
    </source>
</evidence>
<reference evidence="4" key="1">
    <citation type="submission" date="2022-11" db="EMBL/GenBank/DDBJ databases">
        <authorList>
            <person name="Morgan W.R."/>
            <person name="Tartar A."/>
        </authorList>
    </citation>
    <scope>NUCLEOTIDE SEQUENCE</scope>
    <source>
        <strain evidence="4">ARSEF 373</strain>
    </source>
</reference>
<accession>A0AAV2YSV4</accession>
<dbReference type="GO" id="GO:0003723">
    <property type="term" value="F:RNA binding"/>
    <property type="evidence" value="ECO:0007669"/>
    <property type="project" value="InterPro"/>
</dbReference>
<dbReference type="SUPFAM" id="SSF55895">
    <property type="entry name" value="Ribonuclease Rh-like"/>
    <property type="match status" value="1"/>
</dbReference>
<dbReference type="Proteomes" id="UP001146120">
    <property type="component" value="Unassembled WGS sequence"/>
</dbReference>
<dbReference type="Pfam" id="PF00445">
    <property type="entry name" value="Ribonuclease_T2"/>
    <property type="match status" value="1"/>
</dbReference>
<dbReference type="AlphaFoldDB" id="A0AAV2YSV4"/>
<comment type="caution">
    <text evidence="4">The sequence shown here is derived from an EMBL/GenBank/DDBJ whole genome shotgun (WGS) entry which is preliminary data.</text>
</comment>
<sequence>MKFQSVLSSVFMLLLVSGCAAKEGDQDLWVFTSTWLPQICAEEQSSCCHTASDFMKTHLTIGDLVPTYTNGQSQESMCRYTYGTFTPGNINAANKDDLVQFWPVRSAANLTKTWSGKFQNGYADTPEYKWTCSGLDQTTYLQSALALAKRIGTPDCIINSIGATLETSHLRSSNVVLQCTDGYLARILTCWSQDSSVHTPVSQADCPAAIVATDSCPGETVKIRAFQ</sequence>
<dbReference type="InterPro" id="IPR001568">
    <property type="entry name" value="RNase_T2-like"/>
</dbReference>
<gene>
    <name evidence="4" type="ORF">N0F65_008834</name>
</gene>
<protein>
    <submittedName>
        <fullName evidence="4">Uncharacterized protein</fullName>
    </submittedName>
</protein>
<evidence type="ECO:0000313" key="4">
    <source>
        <dbReference type="EMBL" id="DAZ96873.1"/>
    </source>
</evidence>
<comment type="similarity">
    <text evidence="1 2">Belongs to the RNase T2 family.</text>
</comment>
<reference evidence="4" key="2">
    <citation type="journal article" date="2023" name="Microbiol Resour">
        <title>Decontamination and Annotation of the Draft Genome Sequence of the Oomycete Lagenidium giganteum ARSEF 373.</title>
        <authorList>
            <person name="Morgan W.R."/>
            <person name="Tartar A."/>
        </authorList>
    </citation>
    <scope>NUCLEOTIDE SEQUENCE</scope>
    <source>
        <strain evidence="4">ARSEF 373</strain>
    </source>
</reference>